<evidence type="ECO:0000256" key="11">
    <source>
        <dbReference type="SAM" id="SignalP"/>
    </source>
</evidence>
<dbReference type="Pfam" id="PF18266">
    <property type="entry name" value="Ncstrn_small"/>
    <property type="match status" value="1"/>
</dbReference>
<evidence type="ECO:0000256" key="8">
    <source>
        <dbReference type="ARBA" id="ARBA00023136"/>
    </source>
</evidence>
<keyword evidence="7 10" id="KW-1133">Transmembrane helix</keyword>
<evidence type="ECO:0000313" key="14">
    <source>
        <dbReference type="Proteomes" id="UP001231518"/>
    </source>
</evidence>
<feature type="transmembrane region" description="Helical" evidence="10">
    <location>
        <begin position="666"/>
        <end position="689"/>
    </location>
</feature>
<organism evidence="13 14">
    <name type="scientific">Mythimna separata</name>
    <name type="common">Oriental armyworm</name>
    <name type="synonym">Pseudaletia separata</name>
    <dbReference type="NCBI Taxonomy" id="271217"/>
    <lineage>
        <taxon>Eukaryota</taxon>
        <taxon>Metazoa</taxon>
        <taxon>Ecdysozoa</taxon>
        <taxon>Arthropoda</taxon>
        <taxon>Hexapoda</taxon>
        <taxon>Insecta</taxon>
        <taxon>Pterygota</taxon>
        <taxon>Neoptera</taxon>
        <taxon>Endopterygota</taxon>
        <taxon>Lepidoptera</taxon>
        <taxon>Glossata</taxon>
        <taxon>Ditrysia</taxon>
        <taxon>Noctuoidea</taxon>
        <taxon>Noctuidae</taxon>
        <taxon>Noctuinae</taxon>
        <taxon>Hadenini</taxon>
        <taxon>Mythimna</taxon>
    </lineage>
</organism>
<evidence type="ECO:0000256" key="6">
    <source>
        <dbReference type="ARBA" id="ARBA00022976"/>
    </source>
</evidence>
<comment type="similarity">
    <text evidence="2">Belongs to the nicastrin family.</text>
</comment>
<evidence type="ECO:0000313" key="13">
    <source>
        <dbReference type="EMBL" id="KAJ8734054.1"/>
    </source>
</evidence>
<name>A0AAD7Z1C1_MYTSE</name>
<evidence type="ECO:0000256" key="3">
    <source>
        <dbReference type="ARBA" id="ARBA00015303"/>
    </source>
</evidence>
<accession>A0AAD7Z1C1</accession>
<evidence type="ECO:0000259" key="12">
    <source>
        <dbReference type="Pfam" id="PF18266"/>
    </source>
</evidence>
<keyword evidence="9" id="KW-0325">Glycoprotein</keyword>
<evidence type="ECO:0000256" key="5">
    <source>
        <dbReference type="ARBA" id="ARBA00022729"/>
    </source>
</evidence>
<dbReference type="GO" id="GO:0007219">
    <property type="term" value="P:Notch signaling pathway"/>
    <property type="evidence" value="ECO:0007669"/>
    <property type="project" value="UniProtKB-KW"/>
</dbReference>
<dbReference type="Pfam" id="PF05450">
    <property type="entry name" value="Nicastrin"/>
    <property type="match status" value="1"/>
</dbReference>
<feature type="chain" id="PRO_5041931672" description="Nicastrin" evidence="11">
    <location>
        <begin position="22"/>
        <end position="720"/>
    </location>
</feature>
<evidence type="ECO:0000256" key="4">
    <source>
        <dbReference type="ARBA" id="ARBA00022692"/>
    </source>
</evidence>
<feature type="domain" description="Nicastrin small lobe" evidence="12">
    <location>
        <begin position="37"/>
        <end position="210"/>
    </location>
</feature>
<evidence type="ECO:0000256" key="7">
    <source>
        <dbReference type="ARBA" id="ARBA00022989"/>
    </source>
</evidence>
<keyword evidence="14" id="KW-1185">Reference proteome</keyword>
<dbReference type="PANTHER" id="PTHR21092:SF0">
    <property type="entry name" value="NICASTRIN"/>
    <property type="match status" value="1"/>
</dbReference>
<keyword evidence="5 11" id="KW-0732">Signal</keyword>
<keyword evidence="4 10" id="KW-0812">Transmembrane</keyword>
<dbReference type="Gene3D" id="3.40.630.10">
    <property type="entry name" value="Zn peptidases"/>
    <property type="match status" value="1"/>
</dbReference>
<dbReference type="AlphaFoldDB" id="A0AAD7Z1C1"/>
<proteinExistence type="inferred from homology"/>
<dbReference type="EMBL" id="JARGEI010000003">
    <property type="protein sequence ID" value="KAJ8734054.1"/>
    <property type="molecule type" value="Genomic_DNA"/>
</dbReference>
<dbReference type="InterPro" id="IPR008710">
    <property type="entry name" value="Nicastrin"/>
</dbReference>
<protein>
    <recommendedName>
        <fullName evidence="3">Nicastrin</fullName>
    </recommendedName>
</protein>
<sequence>MAPSNYLILLLIFSFCRYGNLQRLHEKIYSSIEGGAACFRRLNGTHQTGCSSGINGAVGVVHMIKEIIDVQWLMQNATAGPYMVVVSTHLFPDVIEHILEKPAIIAGILLHDNATGSSASFSQETRCPNEYSSSYGSTCSDSAAGGITWNEKGTGLLRRDIPFPIFYLPISKTFEIEKLDQCYLRYNVMDPANQKGRPLCSVQLHSFMFAAVDTEVCLRRSTSSALLTPTKVCDPLGDHNIYYSLFPRTKDNKNSQEITLVTARIDSASLFDGVSPGAASSVVGMVTLLTAATALSQMIPVKDASVYGQNVLWTLFNGEAFDYIGSQRVAYDIKQGTWPANAPLSVGDIRLHVEVGQIGGSLSVYDNTWPLHAFVPYVDDIPAIAEFLNTFSSNLEKNITLTPDYNSNLPPSSLHSFRRTFRNETESGALPEVLLTDFKATFSNMFYNSALDDYDNIDFTYHNITVDNKGTFIPTDALVANGTFKEVDPQVKIARLATVLARTLYQRVAGKAYAGNISVSAHLVDEMLYCFLKSQACRLLQAAEYASSGADEKPPERPAPLYVGVAAVGSTAPVFAGHLLALLTGTQLPLNRTDCYDLSVPGFSQYYLKGWNNSGVCIQTTMNISAALSPAFTIPNYNLKSGEYSTWTESVWQAMWARMFVSSSGVGARVAAVSGAVATLLAALLTYWLQTHAARIFTDAPAQSIVNDDAASGILRTVNC</sequence>
<comment type="subcellular location">
    <subcellularLocation>
        <location evidence="1">Membrane</location>
        <topology evidence="1">Single-pass type I membrane protein</topology>
    </subcellularLocation>
</comment>
<gene>
    <name evidence="13" type="ORF">PYW07_014605</name>
</gene>
<comment type="caution">
    <text evidence="13">The sequence shown here is derived from an EMBL/GenBank/DDBJ whole genome shotgun (WGS) entry which is preliminary data.</text>
</comment>
<dbReference type="InterPro" id="IPR041084">
    <property type="entry name" value="Ncstrn_small"/>
</dbReference>
<dbReference type="PANTHER" id="PTHR21092">
    <property type="entry name" value="NICASTRIN"/>
    <property type="match status" value="1"/>
</dbReference>
<evidence type="ECO:0000256" key="2">
    <source>
        <dbReference type="ARBA" id="ARBA00007717"/>
    </source>
</evidence>
<dbReference type="GO" id="GO:0007220">
    <property type="term" value="P:Notch receptor processing"/>
    <property type="evidence" value="ECO:0007669"/>
    <property type="project" value="TreeGrafter"/>
</dbReference>
<keyword evidence="6" id="KW-0914">Notch signaling pathway</keyword>
<evidence type="ECO:0000256" key="1">
    <source>
        <dbReference type="ARBA" id="ARBA00004479"/>
    </source>
</evidence>
<evidence type="ECO:0000256" key="9">
    <source>
        <dbReference type="ARBA" id="ARBA00023180"/>
    </source>
</evidence>
<feature type="signal peptide" evidence="11">
    <location>
        <begin position="1"/>
        <end position="21"/>
    </location>
</feature>
<dbReference type="GO" id="GO:0005886">
    <property type="term" value="C:plasma membrane"/>
    <property type="evidence" value="ECO:0007669"/>
    <property type="project" value="TreeGrafter"/>
</dbReference>
<evidence type="ECO:0000256" key="10">
    <source>
        <dbReference type="SAM" id="Phobius"/>
    </source>
</evidence>
<dbReference type="Proteomes" id="UP001231518">
    <property type="component" value="Chromosome 5"/>
</dbReference>
<reference evidence="13" key="1">
    <citation type="submission" date="2023-03" db="EMBL/GenBank/DDBJ databases">
        <title>Chromosome-level genomes of two armyworms, Mythimna separata and Mythimna loreyi, provide insights into the biosynthesis and reception of sex pheromones.</title>
        <authorList>
            <person name="Zhao H."/>
        </authorList>
    </citation>
    <scope>NUCLEOTIDE SEQUENCE</scope>
    <source>
        <strain evidence="13">BeijingLab</strain>
        <tissue evidence="13">Pupa</tissue>
    </source>
</reference>
<keyword evidence="8 10" id="KW-0472">Membrane</keyword>
<dbReference type="GO" id="GO:0016485">
    <property type="term" value="P:protein processing"/>
    <property type="evidence" value="ECO:0007669"/>
    <property type="project" value="InterPro"/>
</dbReference>
<dbReference type="SUPFAM" id="SSF53187">
    <property type="entry name" value="Zn-dependent exopeptidases"/>
    <property type="match status" value="1"/>
</dbReference>